<dbReference type="eggNOG" id="COG3620">
    <property type="taxonomic scope" value="Bacteria"/>
</dbReference>
<dbReference type="InterPro" id="IPR001387">
    <property type="entry name" value="Cro/C1-type_HTH"/>
</dbReference>
<dbReference type="OrthoDB" id="2736385at2"/>
<evidence type="ECO:0000313" key="2">
    <source>
        <dbReference type="EMBL" id="ACM20757.1"/>
    </source>
</evidence>
<dbReference type="KEGG" id="geo:Geob_2404"/>
<organism evidence="2 3">
    <name type="scientific">Geotalea daltonii (strain DSM 22248 / JCM 15807 / FRC-32)</name>
    <name type="common">Geobacter daltonii</name>
    <dbReference type="NCBI Taxonomy" id="316067"/>
    <lineage>
        <taxon>Bacteria</taxon>
        <taxon>Pseudomonadati</taxon>
        <taxon>Thermodesulfobacteriota</taxon>
        <taxon>Desulfuromonadia</taxon>
        <taxon>Geobacterales</taxon>
        <taxon>Geobacteraceae</taxon>
        <taxon>Geotalea</taxon>
    </lineage>
</organism>
<dbReference type="Proteomes" id="UP000007721">
    <property type="component" value="Chromosome"/>
</dbReference>
<dbReference type="Gene3D" id="1.10.260.40">
    <property type="entry name" value="lambda repressor-like DNA-binding domains"/>
    <property type="match status" value="1"/>
</dbReference>
<dbReference type="SMART" id="SM00530">
    <property type="entry name" value="HTH_XRE"/>
    <property type="match status" value="1"/>
</dbReference>
<dbReference type="Pfam" id="PF01381">
    <property type="entry name" value="HTH_3"/>
    <property type="match status" value="1"/>
</dbReference>
<dbReference type="RefSeq" id="WP_012647486.1">
    <property type="nucleotide sequence ID" value="NC_011979.1"/>
</dbReference>
<dbReference type="EMBL" id="CP001390">
    <property type="protein sequence ID" value="ACM20757.1"/>
    <property type="molecule type" value="Genomic_DNA"/>
</dbReference>
<keyword evidence="3" id="KW-1185">Reference proteome</keyword>
<evidence type="ECO:0000313" key="3">
    <source>
        <dbReference type="Proteomes" id="UP000007721"/>
    </source>
</evidence>
<dbReference type="PROSITE" id="PS50943">
    <property type="entry name" value="HTH_CROC1"/>
    <property type="match status" value="1"/>
</dbReference>
<feature type="domain" description="HTH cro/C1-type" evidence="1">
    <location>
        <begin position="36"/>
        <end position="90"/>
    </location>
</feature>
<protein>
    <submittedName>
        <fullName evidence="2">Antitoxin, XRE family</fullName>
    </submittedName>
</protein>
<gene>
    <name evidence="2" type="ordered locus">Geob_2404</name>
</gene>
<dbReference type="HOGENOM" id="CLU_066192_18_0_7"/>
<accession>B9LZK4</accession>
<dbReference type="CDD" id="cd00093">
    <property type="entry name" value="HTH_XRE"/>
    <property type="match status" value="1"/>
</dbReference>
<proteinExistence type="predicted"/>
<sequence>MLTHKELKDRALQRADVKTEYDALDEEFRFLDEFLKARAAAGVTQAEVAERIGTTQSAIARLESGGGKHSPSIATLQKYAHALGCRLELRLVSEKVAKKAKNQNVCTTERAKRLRTG</sequence>
<dbReference type="SUPFAM" id="SSF47413">
    <property type="entry name" value="lambda repressor-like DNA-binding domains"/>
    <property type="match status" value="1"/>
</dbReference>
<dbReference type="AlphaFoldDB" id="B9LZK4"/>
<dbReference type="InterPro" id="IPR010982">
    <property type="entry name" value="Lambda_DNA-bd_dom_sf"/>
</dbReference>
<dbReference type="GO" id="GO:0003677">
    <property type="term" value="F:DNA binding"/>
    <property type="evidence" value="ECO:0007669"/>
    <property type="project" value="InterPro"/>
</dbReference>
<name>B9LZK4_GEODF</name>
<dbReference type="STRING" id="316067.Geob_2404"/>
<evidence type="ECO:0000259" key="1">
    <source>
        <dbReference type="PROSITE" id="PS50943"/>
    </source>
</evidence>
<reference evidence="2 3" key="1">
    <citation type="submission" date="2009-01" db="EMBL/GenBank/DDBJ databases">
        <title>Complete sequence of Geobacter sp. FRC-32.</title>
        <authorList>
            <consortium name="US DOE Joint Genome Institute"/>
            <person name="Lucas S."/>
            <person name="Copeland A."/>
            <person name="Lapidus A."/>
            <person name="Glavina del Rio T."/>
            <person name="Dalin E."/>
            <person name="Tice H."/>
            <person name="Bruce D."/>
            <person name="Goodwin L."/>
            <person name="Pitluck S."/>
            <person name="Saunders E."/>
            <person name="Brettin T."/>
            <person name="Detter J.C."/>
            <person name="Han C."/>
            <person name="Larimer F."/>
            <person name="Land M."/>
            <person name="Hauser L."/>
            <person name="Kyrpides N."/>
            <person name="Ovchinnikova G."/>
            <person name="Kostka J."/>
            <person name="Richardson P."/>
        </authorList>
    </citation>
    <scope>NUCLEOTIDE SEQUENCE [LARGE SCALE GENOMIC DNA]</scope>
    <source>
        <strain evidence="3">DSM 22248 / JCM 15807 / FRC-32</strain>
    </source>
</reference>